<gene>
    <name evidence="2" type="ORF">CEXT_734921</name>
</gene>
<evidence type="ECO:0000256" key="1">
    <source>
        <dbReference type="SAM" id="MobiDB-lite"/>
    </source>
</evidence>
<protein>
    <submittedName>
        <fullName evidence="2">Uncharacterized protein</fullName>
    </submittedName>
</protein>
<keyword evidence="3" id="KW-1185">Reference proteome</keyword>
<proteinExistence type="predicted"/>
<organism evidence="2 3">
    <name type="scientific">Caerostris extrusa</name>
    <name type="common">Bark spider</name>
    <name type="synonym">Caerostris bankana</name>
    <dbReference type="NCBI Taxonomy" id="172846"/>
    <lineage>
        <taxon>Eukaryota</taxon>
        <taxon>Metazoa</taxon>
        <taxon>Ecdysozoa</taxon>
        <taxon>Arthropoda</taxon>
        <taxon>Chelicerata</taxon>
        <taxon>Arachnida</taxon>
        <taxon>Araneae</taxon>
        <taxon>Araneomorphae</taxon>
        <taxon>Entelegynae</taxon>
        <taxon>Araneoidea</taxon>
        <taxon>Araneidae</taxon>
        <taxon>Caerostris</taxon>
    </lineage>
</organism>
<sequence>MPQKRLKNSKKTASSTNQKPNLRIKIMKNHAWKVNKISGRSKPAKFHKQHKMITPYICNPIFSRLSPAALHRQLRFRATSTLENRRKYLHDWSRLNSLKMNSRKSFSFPTYFTVLLIFHPI</sequence>
<evidence type="ECO:0000313" key="3">
    <source>
        <dbReference type="Proteomes" id="UP001054945"/>
    </source>
</evidence>
<dbReference type="Proteomes" id="UP001054945">
    <property type="component" value="Unassembled WGS sequence"/>
</dbReference>
<reference evidence="2 3" key="1">
    <citation type="submission" date="2021-06" db="EMBL/GenBank/DDBJ databases">
        <title>Caerostris extrusa draft genome.</title>
        <authorList>
            <person name="Kono N."/>
            <person name="Arakawa K."/>
        </authorList>
    </citation>
    <scope>NUCLEOTIDE SEQUENCE [LARGE SCALE GENOMIC DNA]</scope>
</reference>
<dbReference type="AlphaFoldDB" id="A0AAV4Y7D9"/>
<feature type="compositionally biased region" description="Polar residues" evidence="1">
    <location>
        <begin position="11"/>
        <end position="20"/>
    </location>
</feature>
<name>A0AAV4Y7D9_CAEEX</name>
<feature type="region of interest" description="Disordered" evidence="1">
    <location>
        <begin position="1"/>
        <end position="21"/>
    </location>
</feature>
<feature type="compositionally biased region" description="Basic residues" evidence="1">
    <location>
        <begin position="1"/>
        <end position="10"/>
    </location>
</feature>
<accession>A0AAV4Y7D9</accession>
<comment type="caution">
    <text evidence="2">The sequence shown here is derived from an EMBL/GenBank/DDBJ whole genome shotgun (WGS) entry which is preliminary data.</text>
</comment>
<evidence type="ECO:0000313" key="2">
    <source>
        <dbReference type="EMBL" id="GIZ02933.1"/>
    </source>
</evidence>
<dbReference type="EMBL" id="BPLR01018880">
    <property type="protein sequence ID" value="GIZ02933.1"/>
    <property type="molecule type" value="Genomic_DNA"/>
</dbReference>